<dbReference type="InterPro" id="IPR036890">
    <property type="entry name" value="HATPase_C_sf"/>
</dbReference>
<protein>
    <recommendedName>
        <fullName evidence="3">histidine kinase</fullName>
        <ecNumber evidence="3">2.7.13.3</ecNumber>
    </recommendedName>
</protein>
<dbReference type="GO" id="GO:0016301">
    <property type="term" value="F:kinase activity"/>
    <property type="evidence" value="ECO:0007669"/>
    <property type="project" value="UniProtKB-KW"/>
</dbReference>
<dbReference type="Gene3D" id="1.10.8.500">
    <property type="entry name" value="HAMP domain in histidine kinase"/>
    <property type="match status" value="1"/>
</dbReference>
<keyword evidence="4" id="KW-1003">Cell membrane</keyword>
<dbReference type="Gene3D" id="3.30.565.10">
    <property type="entry name" value="Histidine kinase-like ATPase, C-terminal domain"/>
    <property type="match status" value="1"/>
</dbReference>
<dbReference type="InterPro" id="IPR003594">
    <property type="entry name" value="HATPase_dom"/>
</dbReference>
<dbReference type="InterPro" id="IPR005467">
    <property type="entry name" value="His_kinase_dom"/>
</dbReference>
<dbReference type="SUPFAM" id="SSF47384">
    <property type="entry name" value="Homodimeric domain of signal transducing histidine kinase"/>
    <property type="match status" value="1"/>
</dbReference>
<evidence type="ECO:0000256" key="4">
    <source>
        <dbReference type="ARBA" id="ARBA00022475"/>
    </source>
</evidence>
<evidence type="ECO:0000313" key="17">
    <source>
        <dbReference type="EMBL" id="MCR8631163.1"/>
    </source>
</evidence>
<dbReference type="SMART" id="SM00388">
    <property type="entry name" value="HisKA"/>
    <property type="match status" value="1"/>
</dbReference>
<dbReference type="PRINTS" id="PR00344">
    <property type="entry name" value="BCTRLSENSOR"/>
</dbReference>
<dbReference type="EMBL" id="JANQBD010000004">
    <property type="protein sequence ID" value="MCR8631163.1"/>
    <property type="molecule type" value="Genomic_DNA"/>
</dbReference>
<dbReference type="InterPro" id="IPR036097">
    <property type="entry name" value="HisK_dim/P_sf"/>
</dbReference>
<keyword evidence="5" id="KW-0597">Phosphoprotein</keyword>
<keyword evidence="9 17" id="KW-0418">Kinase</keyword>
<evidence type="ECO:0000256" key="3">
    <source>
        <dbReference type="ARBA" id="ARBA00012438"/>
    </source>
</evidence>
<dbReference type="PROSITE" id="PS50109">
    <property type="entry name" value="HIS_KIN"/>
    <property type="match status" value="1"/>
</dbReference>
<dbReference type="Pfam" id="PF00512">
    <property type="entry name" value="HisKA"/>
    <property type="match status" value="1"/>
</dbReference>
<evidence type="ECO:0000259" key="15">
    <source>
        <dbReference type="PROSITE" id="PS50109"/>
    </source>
</evidence>
<evidence type="ECO:0000256" key="5">
    <source>
        <dbReference type="ARBA" id="ARBA00022553"/>
    </source>
</evidence>
<proteinExistence type="predicted"/>
<evidence type="ECO:0000256" key="6">
    <source>
        <dbReference type="ARBA" id="ARBA00022679"/>
    </source>
</evidence>
<organism evidence="17 18">
    <name type="scientific">Paenibacillus radicis</name>
    <name type="common">ex Xue et al. 2023</name>
    <dbReference type="NCBI Taxonomy" id="2972489"/>
    <lineage>
        <taxon>Bacteria</taxon>
        <taxon>Bacillati</taxon>
        <taxon>Bacillota</taxon>
        <taxon>Bacilli</taxon>
        <taxon>Bacillales</taxon>
        <taxon>Paenibacillaceae</taxon>
        <taxon>Paenibacillus</taxon>
    </lineage>
</organism>
<dbReference type="InterPro" id="IPR050398">
    <property type="entry name" value="HssS/ArlS-like"/>
</dbReference>
<dbReference type="SMART" id="SM00304">
    <property type="entry name" value="HAMP"/>
    <property type="match status" value="1"/>
</dbReference>
<comment type="catalytic activity">
    <reaction evidence="1">
        <text>ATP + protein L-histidine = ADP + protein N-phospho-L-histidine.</text>
        <dbReference type="EC" id="2.7.13.3"/>
    </reaction>
</comment>
<dbReference type="Gene3D" id="3.30.450.20">
    <property type="entry name" value="PAS domain"/>
    <property type="match status" value="1"/>
</dbReference>
<keyword evidence="6" id="KW-0808">Transferase</keyword>
<evidence type="ECO:0000256" key="1">
    <source>
        <dbReference type="ARBA" id="ARBA00000085"/>
    </source>
</evidence>
<dbReference type="PANTHER" id="PTHR45528:SF1">
    <property type="entry name" value="SENSOR HISTIDINE KINASE CPXA"/>
    <property type="match status" value="1"/>
</dbReference>
<keyword evidence="12" id="KW-0902">Two-component regulatory system</keyword>
<dbReference type="CDD" id="cd00075">
    <property type="entry name" value="HATPase"/>
    <property type="match status" value="1"/>
</dbReference>
<keyword evidence="8" id="KW-0547">Nucleotide-binding</keyword>
<evidence type="ECO:0000256" key="11">
    <source>
        <dbReference type="ARBA" id="ARBA00022989"/>
    </source>
</evidence>
<name>A0ABT1YD96_9BACL</name>
<sequence>MVKAGMRRLVVSHYFLVVLLTLILVESVFIYSVRVYYYNTISNQLSNHAQVSASFYNKFHANLNVMLLDTQLADITDSFAHNNAELQVISTQGTILASSSGFAVQEQLLTTDVQAAAQGATSRWIGANPLTGERILAVSTPLQWNSQSIAVLRYITSLEAVDRVIRTISSIALLIGLIILAAVTLISMALANSIVKPLKHITTASSLMAKGHFDTRLDETYRHELGELARTLNYMAEEIVKTDNLKNDFISSISHELRTPLTSIKGWSETILLGDLQNTNETKRGLRIIAKETDRLVGLVEELLDFSRLEQKQLVLEVKQTNIAELLNEVLLQLAAKASSKNTSFRFTIHNAPENGIIPGDENRLKQVFINIIDNAVKFAHPYTIIEITLFTEREYCVIRVRDYGIGIPTEHISKVTGKFYQVHPGGGGTGLGLSICKEIIDLHGGTLTLESPHQSQGTEVAVRLPTGQKLRG</sequence>
<keyword evidence="10" id="KW-0067">ATP-binding</keyword>
<dbReference type="PANTHER" id="PTHR45528">
    <property type="entry name" value="SENSOR HISTIDINE KINASE CPXA"/>
    <property type="match status" value="1"/>
</dbReference>
<evidence type="ECO:0000259" key="16">
    <source>
        <dbReference type="PROSITE" id="PS50885"/>
    </source>
</evidence>
<keyword evidence="13 14" id="KW-0472">Membrane</keyword>
<dbReference type="Pfam" id="PF02518">
    <property type="entry name" value="HATPase_c"/>
    <property type="match status" value="1"/>
</dbReference>
<dbReference type="SUPFAM" id="SSF158472">
    <property type="entry name" value="HAMP domain-like"/>
    <property type="match status" value="1"/>
</dbReference>
<feature type="domain" description="HAMP" evidence="16">
    <location>
        <begin position="192"/>
        <end position="244"/>
    </location>
</feature>
<feature type="transmembrane region" description="Helical" evidence="14">
    <location>
        <begin position="171"/>
        <end position="191"/>
    </location>
</feature>
<keyword evidence="7 14" id="KW-0812">Transmembrane</keyword>
<comment type="caution">
    <text evidence="17">The sequence shown here is derived from an EMBL/GenBank/DDBJ whole genome shotgun (WGS) entry which is preliminary data.</text>
</comment>
<evidence type="ECO:0000256" key="13">
    <source>
        <dbReference type="ARBA" id="ARBA00023136"/>
    </source>
</evidence>
<dbReference type="CDD" id="cd00082">
    <property type="entry name" value="HisKA"/>
    <property type="match status" value="1"/>
</dbReference>
<dbReference type="EC" id="2.7.13.3" evidence="3"/>
<dbReference type="SUPFAM" id="SSF55874">
    <property type="entry name" value="ATPase domain of HSP90 chaperone/DNA topoisomerase II/histidine kinase"/>
    <property type="match status" value="1"/>
</dbReference>
<evidence type="ECO:0000256" key="10">
    <source>
        <dbReference type="ARBA" id="ARBA00022840"/>
    </source>
</evidence>
<accession>A0ABT1YD96</accession>
<evidence type="ECO:0000313" key="18">
    <source>
        <dbReference type="Proteomes" id="UP001300012"/>
    </source>
</evidence>
<evidence type="ECO:0000256" key="7">
    <source>
        <dbReference type="ARBA" id="ARBA00022692"/>
    </source>
</evidence>
<dbReference type="InterPro" id="IPR003660">
    <property type="entry name" value="HAMP_dom"/>
</dbReference>
<dbReference type="Gene3D" id="1.10.287.130">
    <property type="match status" value="1"/>
</dbReference>
<evidence type="ECO:0000256" key="9">
    <source>
        <dbReference type="ARBA" id="ARBA00022777"/>
    </source>
</evidence>
<evidence type="ECO:0000256" key="8">
    <source>
        <dbReference type="ARBA" id="ARBA00022741"/>
    </source>
</evidence>
<evidence type="ECO:0000256" key="14">
    <source>
        <dbReference type="SAM" id="Phobius"/>
    </source>
</evidence>
<comment type="subcellular location">
    <subcellularLocation>
        <location evidence="2">Cell membrane</location>
        <topology evidence="2">Multi-pass membrane protein</topology>
    </subcellularLocation>
</comment>
<dbReference type="Proteomes" id="UP001300012">
    <property type="component" value="Unassembled WGS sequence"/>
</dbReference>
<dbReference type="Pfam" id="PF00672">
    <property type="entry name" value="HAMP"/>
    <property type="match status" value="1"/>
</dbReference>
<keyword evidence="18" id="KW-1185">Reference proteome</keyword>
<dbReference type="InterPro" id="IPR003661">
    <property type="entry name" value="HisK_dim/P_dom"/>
</dbReference>
<gene>
    <name evidence="17" type="ORF">NV381_08115</name>
</gene>
<dbReference type="PROSITE" id="PS50885">
    <property type="entry name" value="HAMP"/>
    <property type="match status" value="1"/>
</dbReference>
<evidence type="ECO:0000256" key="12">
    <source>
        <dbReference type="ARBA" id="ARBA00023012"/>
    </source>
</evidence>
<reference evidence="17 18" key="1">
    <citation type="submission" date="2022-08" db="EMBL/GenBank/DDBJ databases">
        <title>Paenibacillus endoradicis sp. nov., Paenibacillus radicibacter sp. nov and Paenibacillus pararadicis sp. nov., three cold-adapted plant growth-promoting bacteria isolated from root of Larix gmelinii in Great Khingan.</title>
        <authorList>
            <person name="Xue H."/>
        </authorList>
    </citation>
    <scope>NUCLEOTIDE SEQUENCE [LARGE SCALE GENOMIC DNA]</scope>
    <source>
        <strain evidence="17 18">N5-1-1-5</strain>
    </source>
</reference>
<dbReference type="RefSeq" id="WP_258212756.1">
    <property type="nucleotide sequence ID" value="NZ_JANQBD010000004.1"/>
</dbReference>
<evidence type="ECO:0000256" key="2">
    <source>
        <dbReference type="ARBA" id="ARBA00004651"/>
    </source>
</evidence>
<feature type="domain" description="Histidine kinase" evidence="15">
    <location>
        <begin position="252"/>
        <end position="469"/>
    </location>
</feature>
<feature type="transmembrane region" description="Helical" evidence="14">
    <location>
        <begin position="12"/>
        <end position="33"/>
    </location>
</feature>
<dbReference type="SMART" id="SM00387">
    <property type="entry name" value="HATPase_c"/>
    <property type="match status" value="1"/>
</dbReference>
<keyword evidence="11 14" id="KW-1133">Transmembrane helix</keyword>
<dbReference type="CDD" id="cd06225">
    <property type="entry name" value="HAMP"/>
    <property type="match status" value="1"/>
</dbReference>
<dbReference type="InterPro" id="IPR004358">
    <property type="entry name" value="Sig_transdc_His_kin-like_C"/>
</dbReference>